<dbReference type="Proteomes" id="UP001177021">
    <property type="component" value="Unassembled WGS sequence"/>
</dbReference>
<reference evidence="1" key="1">
    <citation type="submission" date="2023-10" db="EMBL/GenBank/DDBJ databases">
        <authorList>
            <person name="Rodriguez Cubillos JULIANA M."/>
            <person name="De Vega J."/>
        </authorList>
    </citation>
    <scope>NUCLEOTIDE SEQUENCE</scope>
</reference>
<name>A0ACB0LBQ0_TRIPR</name>
<organism evidence="1 2">
    <name type="scientific">Trifolium pratense</name>
    <name type="common">Red clover</name>
    <dbReference type="NCBI Taxonomy" id="57577"/>
    <lineage>
        <taxon>Eukaryota</taxon>
        <taxon>Viridiplantae</taxon>
        <taxon>Streptophyta</taxon>
        <taxon>Embryophyta</taxon>
        <taxon>Tracheophyta</taxon>
        <taxon>Spermatophyta</taxon>
        <taxon>Magnoliopsida</taxon>
        <taxon>eudicotyledons</taxon>
        <taxon>Gunneridae</taxon>
        <taxon>Pentapetalae</taxon>
        <taxon>rosids</taxon>
        <taxon>fabids</taxon>
        <taxon>Fabales</taxon>
        <taxon>Fabaceae</taxon>
        <taxon>Papilionoideae</taxon>
        <taxon>50 kb inversion clade</taxon>
        <taxon>NPAAA clade</taxon>
        <taxon>Hologalegina</taxon>
        <taxon>IRL clade</taxon>
        <taxon>Trifolieae</taxon>
        <taxon>Trifolium</taxon>
    </lineage>
</organism>
<sequence length="80" mass="9153">MTNVEVLVFFFFGCVLLRDEKIPSFTRALKGFLAFVKGKYPQTILTDQDLALKEVIALILHMAYCCKIVKLVFFSIGFEI</sequence>
<comment type="caution">
    <text evidence="1">The sequence shown here is derived from an EMBL/GenBank/DDBJ whole genome shotgun (WGS) entry which is preliminary data.</text>
</comment>
<evidence type="ECO:0000313" key="2">
    <source>
        <dbReference type="Proteomes" id="UP001177021"/>
    </source>
</evidence>
<gene>
    <name evidence="1" type="ORF">MILVUS5_LOCUS30894</name>
</gene>
<protein>
    <submittedName>
        <fullName evidence="1">Uncharacterized protein</fullName>
    </submittedName>
</protein>
<proteinExistence type="predicted"/>
<dbReference type="EMBL" id="CASHSV030000513">
    <property type="protein sequence ID" value="CAJ2666025.1"/>
    <property type="molecule type" value="Genomic_DNA"/>
</dbReference>
<accession>A0ACB0LBQ0</accession>
<keyword evidence="2" id="KW-1185">Reference proteome</keyword>
<evidence type="ECO:0000313" key="1">
    <source>
        <dbReference type="EMBL" id="CAJ2666025.1"/>
    </source>
</evidence>